<dbReference type="OrthoDB" id="27226at2759"/>
<organism evidence="2">
    <name type="scientific">Chlorella variabilis</name>
    <name type="common">Green alga</name>
    <dbReference type="NCBI Taxonomy" id="554065"/>
    <lineage>
        <taxon>Eukaryota</taxon>
        <taxon>Viridiplantae</taxon>
        <taxon>Chlorophyta</taxon>
        <taxon>core chlorophytes</taxon>
        <taxon>Trebouxiophyceae</taxon>
        <taxon>Chlorellales</taxon>
        <taxon>Chlorellaceae</taxon>
        <taxon>Chlorella clade</taxon>
        <taxon>Chlorella</taxon>
    </lineage>
</organism>
<dbReference type="OMA" id="KYDESAC"/>
<dbReference type="STRING" id="554065.E1Z4K4"/>
<dbReference type="EMBL" id="GL433836">
    <property type="protein sequence ID" value="EFN59075.1"/>
    <property type="molecule type" value="Genomic_DNA"/>
</dbReference>
<dbReference type="eggNOG" id="ENOG502QUN8">
    <property type="taxonomic scope" value="Eukaryota"/>
</dbReference>
<gene>
    <name evidence="1" type="ORF">CHLNCDRAFT_18937</name>
</gene>
<protein>
    <recommendedName>
        <fullName evidence="3">Haloacid dehalogenase-like hydrolase</fullName>
    </recommendedName>
</protein>
<dbReference type="RefSeq" id="XP_005851177.1">
    <property type="nucleotide sequence ID" value="XM_005851115.1"/>
</dbReference>
<sequence length="309" mass="32597">MPCLASPGLAWPRLHIRLQQGLPRACLLHLPQPPRRLLPGLSPQDGTLLDSRSRVLPSSVAAIKAAMARGVTVFLATGKARPAAICAMQAVGLAGEGLVVSTRGPGIFLQGLAAYGRGGELIAGGQLPADVARAAFEFSAAHDVPVCGFLGEECVTHKMHPELQELHARYYEPLASVASIDEVMRGPPLRKLLFMTRAEVVDGHLKPHWRAALEGTEAETMQAVPDMLEVVPSGWDKWRSMQQLLEHWGVPASDLVAVGDGSNDLGMVAGAGMGVAMGNAVQRVKQAAQLVVADNDSGGVAEAIESLIL</sequence>
<evidence type="ECO:0000313" key="2">
    <source>
        <dbReference type="Proteomes" id="UP000008141"/>
    </source>
</evidence>
<evidence type="ECO:0008006" key="3">
    <source>
        <dbReference type="Google" id="ProtNLM"/>
    </source>
</evidence>
<dbReference type="SUPFAM" id="SSF56784">
    <property type="entry name" value="HAD-like"/>
    <property type="match status" value="1"/>
</dbReference>
<dbReference type="InterPro" id="IPR002036">
    <property type="entry name" value="YbeY"/>
</dbReference>
<dbReference type="InterPro" id="IPR036412">
    <property type="entry name" value="HAD-like_sf"/>
</dbReference>
<dbReference type="Pfam" id="PF08282">
    <property type="entry name" value="Hydrolase_3"/>
    <property type="match status" value="1"/>
</dbReference>
<dbReference type="Proteomes" id="UP000008141">
    <property type="component" value="Unassembled WGS sequence"/>
</dbReference>
<dbReference type="InParanoid" id="E1Z4K4"/>
<dbReference type="PANTHER" id="PTHR46986">
    <property type="entry name" value="ENDORIBONUCLEASE YBEY, CHLOROPLASTIC"/>
    <property type="match status" value="1"/>
</dbReference>
<dbReference type="GO" id="GO:0006364">
    <property type="term" value="P:rRNA processing"/>
    <property type="evidence" value="ECO:0007669"/>
    <property type="project" value="InterPro"/>
</dbReference>
<dbReference type="Gene3D" id="3.40.50.1000">
    <property type="entry name" value="HAD superfamily/HAD-like"/>
    <property type="match status" value="1"/>
</dbReference>
<dbReference type="KEGG" id="cvr:CHLNCDRAFT_18937"/>
<name>E1Z4K4_CHLVA</name>
<accession>E1Z4K4</accession>
<dbReference type="GO" id="GO:0004222">
    <property type="term" value="F:metalloendopeptidase activity"/>
    <property type="evidence" value="ECO:0007669"/>
    <property type="project" value="InterPro"/>
</dbReference>
<dbReference type="InterPro" id="IPR023214">
    <property type="entry name" value="HAD_sf"/>
</dbReference>
<dbReference type="GeneID" id="17358475"/>
<reference evidence="1 2" key="1">
    <citation type="journal article" date="2010" name="Plant Cell">
        <title>The Chlorella variabilis NC64A genome reveals adaptation to photosymbiosis, coevolution with viruses, and cryptic sex.</title>
        <authorList>
            <person name="Blanc G."/>
            <person name="Duncan G."/>
            <person name="Agarkova I."/>
            <person name="Borodovsky M."/>
            <person name="Gurnon J."/>
            <person name="Kuo A."/>
            <person name="Lindquist E."/>
            <person name="Lucas S."/>
            <person name="Pangilinan J."/>
            <person name="Polle J."/>
            <person name="Salamov A."/>
            <person name="Terry A."/>
            <person name="Yamada T."/>
            <person name="Dunigan D.D."/>
            <person name="Grigoriev I.V."/>
            <person name="Claverie J.M."/>
            <person name="Van Etten J.L."/>
        </authorList>
    </citation>
    <scope>NUCLEOTIDE SEQUENCE [LARGE SCALE GENOMIC DNA]</scope>
    <source>
        <strain evidence="1 2">NC64A</strain>
    </source>
</reference>
<evidence type="ECO:0000313" key="1">
    <source>
        <dbReference type="EMBL" id="EFN59075.1"/>
    </source>
</evidence>
<dbReference type="PANTHER" id="PTHR46986:SF1">
    <property type="entry name" value="ENDORIBONUCLEASE YBEY, CHLOROPLASTIC"/>
    <property type="match status" value="1"/>
</dbReference>
<dbReference type="AlphaFoldDB" id="E1Z4K4"/>
<dbReference type="Gene3D" id="3.30.1240.10">
    <property type="match status" value="1"/>
</dbReference>
<keyword evidence="2" id="KW-1185">Reference proteome</keyword>
<proteinExistence type="predicted"/>